<reference evidence="2" key="1">
    <citation type="journal article" date="2013" name="Ind. Biotechnol.">
        <title>Comparative genomics analysis of Trichoderma reesei strains.</title>
        <authorList>
            <person name="Koike H."/>
            <person name="Aerts A."/>
            <person name="LaButti K."/>
            <person name="Grigoriev I.V."/>
            <person name="Baker S.E."/>
        </authorList>
    </citation>
    <scope>NUCLEOTIDE SEQUENCE [LARGE SCALE GENOMIC DNA]</scope>
    <source>
        <strain evidence="2">ATCC 56765 / BCRC 32924 / NRRL 11460 / Rut C-30</strain>
    </source>
</reference>
<gene>
    <name evidence="1" type="ORF">M419DRAFT_134282</name>
</gene>
<proteinExistence type="predicted"/>
<dbReference type="EMBL" id="KI911168">
    <property type="protein sequence ID" value="ETR97756.1"/>
    <property type="molecule type" value="Genomic_DNA"/>
</dbReference>
<dbReference type="HOGENOM" id="CLU_2622347_0_0_1"/>
<dbReference type="Proteomes" id="UP000024376">
    <property type="component" value="Unassembled WGS sequence"/>
</dbReference>
<organism evidence="1 2">
    <name type="scientific">Hypocrea jecorina (strain ATCC 56765 / BCRC 32924 / NRRL 11460 / Rut C-30)</name>
    <name type="common">Trichoderma reesei</name>
    <dbReference type="NCBI Taxonomy" id="1344414"/>
    <lineage>
        <taxon>Eukaryota</taxon>
        <taxon>Fungi</taxon>
        <taxon>Dikarya</taxon>
        <taxon>Ascomycota</taxon>
        <taxon>Pezizomycotina</taxon>
        <taxon>Sordariomycetes</taxon>
        <taxon>Hypocreomycetidae</taxon>
        <taxon>Hypocreales</taxon>
        <taxon>Hypocreaceae</taxon>
        <taxon>Trichoderma</taxon>
    </lineage>
</organism>
<evidence type="ECO:0000313" key="2">
    <source>
        <dbReference type="Proteomes" id="UP000024376"/>
    </source>
</evidence>
<name>A0A024S0K9_HYPJR</name>
<evidence type="ECO:0000313" key="1">
    <source>
        <dbReference type="EMBL" id="ETR97756.1"/>
    </source>
</evidence>
<sequence>MKAFNDSRKSRNFFSLNGFKFKISSGFPRHMTRSRSLPQGSSGLAATVNPLESDGWMAFFDDTLKPGLPKGRLQIHAD</sequence>
<protein>
    <submittedName>
        <fullName evidence="1">Uncharacterized protein</fullName>
    </submittedName>
</protein>
<dbReference type="AlphaFoldDB" id="A0A024S0K9"/>
<dbReference type="KEGG" id="trr:M419DRAFT_134282"/>
<accession>A0A024S0K9</accession>